<evidence type="ECO:0000313" key="1">
    <source>
        <dbReference type="EMBL" id="RVU38152.1"/>
    </source>
</evidence>
<evidence type="ECO:0000313" key="2">
    <source>
        <dbReference type="Proteomes" id="UP000287447"/>
    </source>
</evidence>
<keyword evidence="2" id="KW-1185">Reference proteome</keyword>
<protein>
    <recommendedName>
        <fullName evidence="3">Hemerythrin domain-containing protein</fullName>
    </recommendedName>
</protein>
<dbReference type="AlphaFoldDB" id="A0A3S2Y4A5"/>
<gene>
    <name evidence="1" type="ORF">EOI86_02290</name>
</gene>
<dbReference type="Proteomes" id="UP000287447">
    <property type="component" value="Unassembled WGS sequence"/>
</dbReference>
<organism evidence="1 2">
    <name type="scientific">Hwanghaeella grinnelliae</name>
    <dbReference type="NCBI Taxonomy" id="2500179"/>
    <lineage>
        <taxon>Bacteria</taxon>
        <taxon>Pseudomonadati</taxon>
        <taxon>Pseudomonadota</taxon>
        <taxon>Alphaproteobacteria</taxon>
        <taxon>Rhodospirillales</taxon>
        <taxon>Rhodospirillaceae</taxon>
        <taxon>Hwanghaeella</taxon>
    </lineage>
</organism>
<dbReference type="EMBL" id="SADE01000001">
    <property type="protein sequence ID" value="RVU38152.1"/>
    <property type="molecule type" value="Genomic_DNA"/>
</dbReference>
<name>A0A3S2Y4A5_9PROT</name>
<comment type="caution">
    <text evidence="1">The sequence shown here is derived from an EMBL/GenBank/DDBJ whole genome shotgun (WGS) entry which is preliminary data.</text>
</comment>
<dbReference type="OrthoDB" id="8282715at2"/>
<reference evidence="2" key="1">
    <citation type="submission" date="2019-01" db="EMBL/GenBank/DDBJ databases">
        <title>Gri0909 isolated from a small marine red alga.</title>
        <authorList>
            <person name="Kim J."/>
            <person name="Jeong S.E."/>
            <person name="Jeon C.O."/>
        </authorList>
    </citation>
    <scope>NUCLEOTIDE SEQUENCE [LARGE SCALE GENOMIC DNA]</scope>
    <source>
        <strain evidence="2">Gri0909</strain>
    </source>
</reference>
<evidence type="ECO:0008006" key="3">
    <source>
        <dbReference type="Google" id="ProtNLM"/>
    </source>
</evidence>
<accession>A0A3S2Y4A5</accession>
<proteinExistence type="predicted"/>
<dbReference type="RefSeq" id="WP_127763524.1">
    <property type="nucleotide sequence ID" value="NZ_SADE01000001.1"/>
</dbReference>
<sequence>MSVENGKITAHGFPMQTPSLLEGQEILAVVESHQSRQRAICRELETVADSLPMDVDPSLCMRLARTLVPTLRSAHDYKKEYLCDLARRVLNDLSNIDAILERLCAEYYETELLAEEVAEELSQWGICADHKSAEAMGYMLRGFFVSLTRHVDFECIVLIEPIKTRLSRLEDAVYPEP</sequence>